<dbReference type="EC" id="3.6.4.13" evidence="3"/>
<evidence type="ECO:0000256" key="10">
    <source>
        <dbReference type="ARBA" id="ARBA00023242"/>
    </source>
</evidence>
<dbReference type="Pfam" id="PF00270">
    <property type="entry name" value="DEAD"/>
    <property type="match status" value="1"/>
</dbReference>
<evidence type="ECO:0000256" key="5">
    <source>
        <dbReference type="ARBA" id="ARBA00022741"/>
    </source>
</evidence>
<feature type="compositionally biased region" description="Gly residues" evidence="16">
    <location>
        <begin position="1"/>
        <end position="11"/>
    </location>
</feature>
<dbReference type="InterPro" id="IPR014001">
    <property type="entry name" value="Helicase_ATP-bd"/>
</dbReference>
<evidence type="ECO:0000313" key="20">
    <source>
        <dbReference type="EMBL" id="KAF7987175.1"/>
    </source>
</evidence>
<evidence type="ECO:0000256" key="1">
    <source>
        <dbReference type="ARBA" id="ARBA00004123"/>
    </source>
</evidence>
<dbReference type="SMART" id="SM00490">
    <property type="entry name" value="HELICc"/>
    <property type="match status" value="1"/>
</dbReference>
<keyword evidence="8" id="KW-0067">ATP-binding</keyword>
<keyword evidence="5" id="KW-0547">Nucleotide-binding</keyword>
<evidence type="ECO:0000256" key="2">
    <source>
        <dbReference type="ARBA" id="ARBA00004496"/>
    </source>
</evidence>
<dbReference type="CDD" id="cd18787">
    <property type="entry name" value="SF2_C_DEAD"/>
    <property type="match status" value="1"/>
</dbReference>
<dbReference type="Gene3D" id="3.40.50.300">
    <property type="entry name" value="P-loop containing nucleotide triphosphate hydrolases"/>
    <property type="match status" value="2"/>
</dbReference>
<keyword evidence="4" id="KW-0963">Cytoplasm</keyword>
<dbReference type="Pfam" id="PF00271">
    <property type="entry name" value="Helicase_C"/>
    <property type="match status" value="1"/>
</dbReference>
<feature type="compositionally biased region" description="Polar residues" evidence="16">
    <location>
        <begin position="41"/>
        <end position="56"/>
    </location>
</feature>
<dbReference type="GO" id="GO:0005524">
    <property type="term" value="F:ATP binding"/>
    <property type="evidence" value="ECO:0007669"/>
    <property type="project" value="UniProtKB-KW"/>
</dbReference>
<name>A0A834XKT4_APHGI</name>
<feature type="domain" description="Helicase ATP-binding" evidence="17">
    <location>
        <begin position="287"/>
        <end position="462"/>
    </location>
</feature>
<dbReference type="FunFam" id="3.40.50.300:FF:000524">
    <property type="entry name" value="ATP-dependent RNA helicase DDX42"/>
    <property type="match status" value="1"/>
</dbReference>
<comment type="catalytic activity">
    <reaction evidence="11">
        <text>ATP + H2O = ADP + phosphate + H(+)</text>
        <dbReference type="Rhea" id="RHEA:13065"/>
        <dbReference type="ChEBI" id="CHEBI:15377"/>
        <dbReference type="ChEBI" id="CHEBI:15378"/>
        <dbReference type="ChEBI" id="CHEBI:30616"/>
        <dbReference type="ChEBI" id="CHEBI:43474"/>
        <dbReference type="ChEBI" id="CHEBI:456216"/>
        <dbReference type="EC" id="3.6.4.13"/>
    </reaction>
</comment>
<dbReference type="GO" id="GO:0010468">
    <property type="term" value="P:regulation of gene expression"/>
    <property type="evidence" value="ECO:0007669"/>
    <property type="project" value="UniProtKB-ARBA"/>
</dbReference>
<evidence type="ECO:0000256" key="15">
    <source>
        <dbReference type="PROSITE-ProRule" id="PRU00552"/>
    </source>
</evidence>
<keyword evidence="10" id="KW-0539">Nucleus</keyword>
<dbReference type="PROSITE" id="PS51192">
    <property type="entry name" value="HELICASE_ATP_BIND_1"/>
    <property type="match status" value="1"/>
</dbReference>
<dbReference type="SUPFAM" id="SSF52540">
    <property type="entry name" value="P-loop containing nucleoside triphosphate hydrolases"/>
    <property type="match status" value="2"/>
</dbReference>
<feature type="domain" description="Helicase C-terminal" evidence="18">
    <location>
        <begin position="492"/>
        <end position="636"/>
    </location>
</feature>
<dbReference type="AlphaFoldDB" id="A0A834XKT4"/>
<feature type="compositionally biased region" description="Basic and acidic residues" evidence="16">
    <location>
        <begin position="96"/>
        <end position="106"/>
    </location>
</feature>
<dbReference type="GO" id="GO:0003676">
    <property type="term" value="F:nucleic acid binding"/>
    <property type="evidence" value="ECO:0007669"/>
    <property type="project" value="InterPro"/>
</dbReference>
<gene>
    <name evidence="20" type="ORF">HCN44_011065</name>
</gene>
<dbReference type="PANTHER" id="PTHR47958">
    <property type="entry name" value="ATP-DEPENDENT RNA HELICASE DBP3"/>
    <property type="match status" value="1"/>
</dbReference>
<evidence type="ECO:0000259" key="18">
    <source>
        <dbReference type="PROSITE" id="PS51194"/>
    </source>
</evidence>
<evidence type="ECO:0000259" key="17">
    <source>
        <dbReference type="PROSITE" id="PS51192"/>
    </source>
</evidence>
<feature type="compositionally biased region" description="Acidic residues" evidence="16">
    <location>
        <begin position="177"/>
        <end position="189"/>
    </location>
</feature>
<keyword evidence="9" id="KW-0175">Coiled coil</keyword>
<evidence type="ECO:0000256" key="4">
    <source>
        <dbReference type="ARBA" id="ARBA00022490"/>
    </source>
</evidence>
<dbReference type="OrthoDB" id="196131at2759"/>
<dbReference type="InterPro" id="IPR027417">
    <property type="entry name" value="P-loop_NTPase"/>
</dbReference>
<dbReference type="PROSITE" id="PS51195">
    <property type="entry name" value="Q_MOTIF"/>
    <property type="match status" value="1"/>
</dbReference>
<dbReference type="InterPro" id="IPR000629">
    <property type="entry name" value="RNA-helicase_DEAD-box_CS"/>
</dbReference>
<organism evidence="20 21">
    <name type="scientific">Aphidius gifuensis</name>
    <name type="common">Parasitoid wasp</name>
    <dbReference type="NCBI Taxonomy" id="684658"/>
    <lineage>
        <taxon>Eukaryota</taxon>
        <taxon>Metazoa</taxon>
        <taxon>Ecdysozoa</taxon>
        <taxon>Arthropoda</taxon>
        <taxon>Hexapoda</taxon>
        <taxon>Insecta</taxon>
        <taxon>Pterygota</taxon>
        <taxon>Neoptera</taxon>
        <taxon>Endopterygota</taxon>
        <taxon>Hymenoptera</taxon>
        <taxon>Apocrita</taxon>
        <taxon>Ichneumonoidea</taxon>
        <taxon>Braconidae</taxon>
        <taxon>Aphidiinae</taxon>
        <taxon>Aphidius</taxon>
    </lineage>
</organism>
<proteinExistence type="inferred from homology"/>
<sequence>MSYNQRGGGNKPKGFTFQISSNKRAGANIPPPPSLNPSLSRQGYHTMNAITENAISATWGIPKKRTKTEEEYFEDDEDAQTSSLEYIPAPGSPSYDRMKNESKNNESDSEEDPLDAFMAGIDAEVKKNNKKLQEPIEDIVKDDNKAKGFRQDIDGEDNEESYYRYMEENPTAGLQQDDSDQDIDYDDDGNPIAPPKKKDIDPLPPIDHSLIEYEPFEKNFYNVHDDILNLSQLQVDELRNTLGIKVSGPSVPKPVTSFGHFGFDDALIKTIRKSEYTQPTPIQSQAIPAALSGRDLIGIAKTGSGKTAAFIWPMLVHIMDQKELSPGDGPIGLILAPTRELSQQIFHEAKKFGKVYNIQVCCCYGGGSKWEQSQALQCGAEIVVATPGRMIDMVKMKATNLTRVTFLVLDEADRMFDMGFEPQVRSICNHVRSDRQTLLFSATFKKKVEKLARDVLTDPIRIVHGDVGEANTDVTQHVLTFCNNPTGKWSWLLRVIVEYLSAGSVLIFVTKKLNAEELSNNLKIKEYDVMLLHGDMDQIERNKVITAFKKKDVSILVATDVAARGLDIPHIRTVINYDVARDIDTHTHRIGRTGRAGEKGTAYTLVTEKDKEFAGHLVRNLEGANQEVPQDLLDLAMQSSWFRKSRFKSGKGKSINVGGAGLGFRAVRPEISFNQNASSSSSSSSSIAQSPNEICDVVKKYDKGPGSDRLSAMKAAFKTQYTSQFCASSDHTWEQTITPPSIIMPPPLPPSSVSTNVETDYSINTTTAITTSTPTFTPPATMNSQTNDNSTNQTGSDKKRARKSRWE</sequence>
<evidence type="ECO:0000256" key="9">
    <source>
        <dbReference type="ARBA" id="ARBA00023054"/>
    </source>
</evidence>
<comment type="caution">
    <text evidence="20">The sequence shown here is derived from an EMBL/GenBank/DDBJ whole genome shotgun (WGS) entry which is preliminary data.</text>
</comment>
<feature type="region of interest" description="Disordered" evidence="16">
    <location>
        <begin position="768"/>
        <end position="807"/>
    </location>
</feature>
<protein>
    <recommendedName>
        <fullName evidence="13">ATP-dependent RNA helicase DDX42</fullName>
        <ecNumber evidence="3">3.6.4.13</ecNumber>
    </recommendedName>
    <alternativeName>
        <fullName evidence="14">DEAD box protein 42</fullName>
    </alternativeName>
</protein>
<dbReference type="GO" id="GO:0005634">
    <property type="term" value="C:nucleus"/>
    <property type="evidence" value="ECO:0007669"/>
    <property type="project" value="UniProtKB-SubCell"/>
</dbReference>
<evidence type="ECO:0000256" key="13">
    <source>
        <dbReference type="ARBA" id="ARBA00068282"/>
    </source>
</evidence>
<evidence type="ECO:0000313" key="21">
    <source>
        <dbReference type="Proteomes" id="UP000639338"/>
    </source>
</evidence>
<dbReference type="GO" id="GO:0016787">
    <property type="term" value="F:hydrolase activity"/>
    <property type="evidence" value="ECO:0007669"/>
    <property type="project" value="UniProtKB-KW"/>
</dbReference>
<comment type="similarity">
    <text evidence="12">Belongs to the DEAD box helicase family. DDX42 subfamily.</text>
</comment>
<dbReference type="FunFam" id="3.40.50.300:FF:000079">
    <property type="entry name" value="probable ATP-dependent RNA helicase DDX17"/>
    <property type="match status" value="1"/>
</dbReference>
<evidence type="ECO:0000259" key="19">
    <source>
        <dbReference type="PROSITE" id="PS51195"/>
    </source>
</evidence>
<feature type="domain" description="DEAD-box RNA helicase Q" evidence="19">
    <location>
        <begin position="256"/>
        <end position="284"/>
    </location>
</feature>
<dbReference type="EMBL" id="JACMRX010000011">
    <property type="protein sequence ID" value="KAF7987175.1"/>
    <property type="molecule type" value="Genomic_DNA"/>
</dbReference>
<reference evidence="20 21" key="1">
    <citation type="submission" date="2020-08" db="EMBL/GenBank/DDBJ databases">
        <title>Aphidius gifuensis genome sequencing and assembly.</title>
        <authorList>
            <person name="Du Z."/>
        </authorList>
    </citation>
    <scope>NUCLEOTIDE SEQUENCE [LARGE SCALE GENOMIC DNA]</scope>
    <source>
        <strain evidence="20">YNYX2018</strain>
        <tissue evidence="20">Adults</tissue>
    </source>
</reference>
<keyword evidence="21" id="KW-1185">Reference proteome</keyword>
<feature type="compositionally biased region" description="Low complexity" evidence="16">
    <location>
        <begin position="768"/>
        <end position="794"/>
    </location>
</feature>
<evidence type="ECO:0000256" key="8">
    <source>
        <dbReference type="ARBA" id="ARBA00022840"/>
    </source>
</evidence>
<evidence type="ECO:0000256" key="7">
    <source>
        <dbReference type="ARBA" id="ARBA00022806"/>
    </source>
</evidence>
<dbReference type="GO" id="GO:0003724">
    <property type="term" value="F:RNA helicase activity"/>
    <property type="evidence" value="ECO:0007669"/>
    <property type="project" value="UniProtKB-EC"/>
</dbReference>
<dbReference type="CDD" id="cd17952">
    <property type="entry name" value="DEADc_DDX42"/>
    <property type="match status" value="1"/>
</dbReference>
<dbReference type="GO" id="GO:0005737">
    <property type="term" value="C:cytoplasm"/>
    <property type="evidence" value="ECO:0007669"/>
    <property type="project" value="UniProtKB-SubCell"/>
</dbReference>
<evidence type="ECO:0000256" key="6">
    <source>
        <dbReference type="ARBA" id="ARBA00022801"/>
    </source>
</evidence>
<keyword evidence="6" id="KW-0378">Hydrolase</keyword>
<dbReference type="Proteomes" id="UP000639338">
    <property type="component" value="Unassembled WGS sequence"/>
</dbReference>
<comment type="subcellular location">
    <subcellularLocation>
        <location evidence="2">Cytoplasm</location>
    </subcellularLocation>
    <subcellularLocation>
        <location evidence="1">Nucleus</location>
    </subcellularLocation>
</comment>
<accession>A0A834XKT4</accession>
<dbReference type="SMART" id="SM00487">
    <property type="entry name" value="DEXDc"/>
    <property type="match status" value="1"/>
</dbReference>
<feature type="short sequence motif" description="Q motif" evidence="15">
    <location>
        <begin position="256"/>
        <end position="284"/>
    </location>
</feature>
<dbReference type="PROSITE" id="PS00039">
    <property type="entry name" value="DEAD_ATP_HELICASE"/>
    <property type="match status" value="1"/>
</dbReference>
<dbReference type="InterPro" id="IPR011545">
    <property type="entry name" value="DEAD/DEAH_box_helicase_dom"/>
</dbReference>
<evidence type="ECO:0000256" key="16">
    <source>
        <dbReference type="SAM" id="MobiDB-lite"/>
    </source>
</evidence>
<feature type="region of interest" description="Disordered" evidence="16">
    <location>
        <begin position="170"/>
        <end position="204"/>
    </location>
</feature>
<dbReference type="InterPro" id="IPR001650">
    <property type="entry name" value="Helicase_C-like"/>
</dbReference>
<evidence type="ECO:0000256" key="3">
    <source>
        <dbReference type="ARBA" id="ARBA00012552"/>
    </source>
</evidence>
<evidence type="ECO:0000256" key="14">
    <source>
        <dbReference type="ARBA" id="ARBA00075438"/>
    </source>
</evidence>
<keyword evidence="7" id="KW-0347">Helicase</keyword>
<dbReference type="PROSITE" id="PS51194">
    <property type="entry name" value="HELICASE_CTER"/>
    <property type="match status" value="1"/>
</dbReference>
<evidence type="ECO:0000256" key="12">
    <source>
        <dbReference type="ARBA" id="ARBA00061633"/>
    </source>
</evidence>
<feature type="region of interest" description="Disordered" evidence="16">
    <location>
        <begin position="1"/>
        <end position="113"/>
    </location>
</feature>
<dbReference type="InterPro" id="IPR014014">
    <property type="entry name" value="RNA_helicase_DEAD_Q_motif"/>
</dbReference>
<evidence type="ECO:0000256" key="11">
    <source>
        <dbReference type="ARBA" id="ARBA00047984"/>
    </source>
</evidence>